<sequence length="532" mass="61122">MDVLIVNILVQKDAQIVLKEFALNVIIDGSLILKLIHVILLLMMRNIQSGKNLMIFQILKFAKMANSLFHQIAYPINLVFVSNVNQIMNQSITNANLCAKTYQLYMRNNVQIMIYMHLMDVINVLMIQKKVVKYNIIEFVNNVKVDGNKIKQTVNCTPICGDLIVEGHEECDISEQIQNSFGCNQCYFHCQHECIDCQFGICYDCKSGWKLKNQQCEFESECGDNQISGIEECDDMKQNRFDGCHKFINNCQRECSYCQKGICLDCIYGWHLNDYFQCESECGDSQVTLISYEECDDSNNLQLDGCYKCKFECCRYCTACIYGICYDCQQTFTLIDQLCLPICGDGLITIGYKECDDMNDTPYDGCYYCNYQCRQFCKLCIKGICYDQCEYGYYAVDNNICNPICGDGITMEGEDCDDLNDDKSDGCFNCFSYCPDHCKICAEGKCKECEQGYELNSNQNQCVAFCGDGLVSIEEECDDMNKQDGDGYSQQCTIEFNYICRNYLYSYTQCTYAKYPKFQASLKNILTKKIKL</sequence>
<comment type="caution">
    <text evidence="5">The sequence shown here is derived from an EMBL/GenBank/DDBJ whole genome shotgun (WGS) entry which is preliminary data.</text>
</comment>
<keyword evidence="1" id="KW-0732">Signal</keyword>
<dbReference type="AlphaFoldDB" id="A0A8S1MC52"/>
<dbReference type="EMBL" id="CAJJDN010000030">
    <property type="protein sequence ID" value="CAD8072854.1"/>
    <property type="molecule type" value="Genomic_DNA"/>
</dbReference>
<evidence type="ECO:0000256" key="2">
    <source>
        <dbReference type="ARBA" id="ARBA00022737"/>
    </source>
</evidence>
<dbReference type="InterPro" id="IPR011936">
    <property type="entry name" value="Myxo_disulph_rpt"/>
</dbReference>
<dbReference type="PANTHER" id="PTHR38934">
    <property type="entry name" value="HYPHALLY REGULATED CELL WALL PROTEIN 1"/>
    <property type="match status" value="1"/>
</dbReference>
<dbReference type="NCBIfam" id="TIGR02232">
    <property type="entry name" value="myxo_disulf_rpt"/>
    <property type="match status" value="4"/>
</dbReference>
<dbReference type="Pfam" id="PF13948">
    <property type="entry name" value="DUF4215"/>
    <property type="match status" value="6"/>
</dbReference>
<evidence type="ECO:0000256" key="3">
    <source>
        <dbReference type="ARBA" id="ARBA00023157"/>
    </source>
</evidence>
<keyword evidence="6" id="KW-1185">Reference proteome</keyword>
<dbReference type="OrthoDB" id="293816at2759"/>
<accession>A0A8S1MC52</accession>
<proteinExistence type="predicted"/>
<keyword evidence="3" id="KW-1015">Disulfide bond</keyword>
<keyword evidence="4" id="KW-0812">Transmembrane</keyword>
<protein>
    <submittedName>
        <fullName evidence="5">Uncharacterized protein</fullName>
    </submittedName>
</protein>
<evidence type="ECO:0000256" key="1">
    <source>
        <dbReference type="ARBA" id="ARBA00022729"/>
    </source>
</evidence>
<keyword evidence="4" id="KW-1133">Transmembrane helix</keyword>
<reference evidence="5" key="1">
    <citation type="submission" date="2021-01" db="EMBL/GenBank/DDBJ databases">
        <authorList>
            <consortium name="Genoscope - CEA"/>
            <person name="William W."/>
        </authorList>
    </citation>
    <scope>NUCLEOTIDE SEQUENCE</scope>
</reference>
<organism evidence="5 6">
    <name type="scientific">Paramecium sonneborni</name>
    <dbReference type="NCBI Taxonomy" id="65129"/>
    <lineage>
        <taxon>Eukaryota</taxon>
        <taxon>Sar</taxon>
        <taxon>Alveolata</taxon>
        <taxon>Ciliophora</taxon>
        <taxon>Intramacronucleata</taxon>
        <taxon>Oligohymenophorea</taxon>
        <taxon>Peniculida</taxon>
        <taxon>Parameciidae</taxon>
        <taxon>Paramecium</taxon>
    </lineage>
</organism>
<keyword evidence="4" id="KW-0472">Membrane</keyword>
<evidence type="ECO:0000313" key="6">
    <source>
        <dbReference type="Proteomes" id="UP000692954"/>
    </source>
</evidence>
<evidence type="ECO:0000256" key="4">
    <source>
        <dbReference type="SAM" id="Phobius"/>
    </source>
</evidence>
<dbReference type="Proteomes" id="UP000692954">
    <property type="component" value="Unassembled WGS sequence"/>
</dbReference>
<dbReference type="PANTHER" id="PTHR38934:SF6">
    <property type="entry name" value="CHROMOSOME UNDETERMINED SCAFFOLD_176, WHOLE GENOME SHOTGUN SEQUENCE"/>
    <property type="match status" value="1"/>
</dbReference>
<evidence type="ECO:0000313" key="5">
    <source>
        <dbReference type="EMBL" id="CAD8072854.1"/>
    </source>
</evidence>
<feature type="transmembrane region" description="Helical" evidence="4">
    <location>
        <begin position="21"/>
        <end position="44"/>
    </location>
</feature>
<gene>
    <name evidence="5" type="ORF">PSON_ATCC_30995.1.T0300001</name>
</gene>
<keyword evidence="2" id="KW-0677">Repeat</keyword>
<name>A0A8S1MC52_9CILI</name>